<feature type="transmembrane region" description="Helical" evidence="7">
    <location>
        <begin position="131"/>
        <end position="152"/>
    </location>
</feature>
<organism evidence="10">
    <name type="scientific">hydrothermal vent metagenome</name>
    <dbReference type="NCBI Taxonomy" id="652676"/>
    <lineage>
        <taxon>unclassified sequences</taxon>
        <taxon>metagenomes</taxon>
        <taxon>ecological metagenomes</taxon>
    </lineage>
</organism>
<proteinExistence type="inferred from homology"/>
<keyword evidence="5 7" id="KW-1133">Transmembrane helix</keyword>
<evidence type="ECO:0000259" key="9">
    <source>
        <dbReference type="Pfam" id="PF20216"/>
    </source>
</evidence>
<accession>A0A3B0UGG9</accession>
<dbReference type="GO" id="GO:0004252">
    <property type="term" value="F:serine-type endopeptidase activity"/>
    <property type="evidence" value="ECO:0007669"/>
    <property type="project" value="InterPro"/>
</dbReference>
<dbReference type="PANTHER" id="PTHR43731">
    <property type="entry name" value="RHOMBOID PROTEASE"/>
    <property type="match status" value="1"/>
</dbReference>
<evidence type="ECO:0000256" key="6">
    <source>
        <dbReference type="ARBA" id="ARBA00023136"/>
    </source>
</evidence>
<dbReference type="AlphaFoldDB" id="A0A3B0UGG9"/>
<dbReference type="InterPro" id="IPR022764">
    <property type="entry name" value="Peptidase_S54_rhomboid_dom"/>
</dbReference>
<dbReference type="InterPro" id="IPR035952">
    <property type="entry name" value="Rhomboid-like_sf"/>
</dbReference>
<keyword evidence="4" id="KW-0378">Hydrolase</keyword>
<name>A0A3B0UGG9_9ZZZZ</name>
<feature type="transmembrane region" description="Helical" evidence="7">
    <location>
        <begin position="103"/>
        <end position="125"/>
    </location>
</feature>
<feature type="transmembrane region" description="Helical" evidence="7">
    <location>
        <begin position="67"/>
        <end position="91"/>
    </location>
</feature>
<evidence type="ECO:0000256" key="7">
    <source>
        <dbReference type="SAM" id="Phobius"/>
    </source>
</evidence>
<evidence type="ECO:0000259" key="8">
    <source>
        <dbReference type="Pfam" id="PF01694"/>
    </source>
</evidence>
<sequence length="289" mass="32808">MDIIEDIKISFKEGSALTRLIYVNLAVFLFVRLAQILFFLAGKDYLLLNWLALPEDVNTLFTRPWTIITYMFLHFSFLHILFNLLGLYWFGKIFLSYFDEKKLLSLYILGGISGGVMYILAYNLFPVFRGVNGILMGASASIIAMLVAVAAFAPNQPVYLFLIGRIPLKYVAAFWVFLSVLGISTSNAGGNFAHLGGALWGFFYIRQLGKGKDYGSGIQAFLDKVAALFKPKSKIYVSYKQPPRDDYEYNRQKNQNQEEINRILEKISKSGYGSLSKKEKELLFKIGKK</sequence>
<dbReference type="PANTHER" id="PTHR43731:SF14">
    <property type="entry name" value="PRESENILIN-ASSOCIATED RHOMBOID-LIKE PROTEIN, MITOCHONDRIAL"/>
    <property type="match status" value="1"/>
</dbReference>
<comment type="subcellular location">
    <subcellularLocation>
        <location evidence="1">Membrane</location>
        <topology evidence="1">Multi-pass membrane protein</topology>
    </subcellularLocation>
</comment>
<dbReference type="InterPro" id="IPR046483">
    <property type="entry name" value="DUF6576"/>
</dbReference>
<evidence type="ECO:0000256" key="1">
    <source>
        <dbReference type="ARBA" id="ARBA00004141"/>
    </source>
</evidence>
<dbReference type="InterPro" id="IPR050925">
    <property type="entry name" value="Rhomboid_protease_S54"/>
</dbReference>
<reference evidence="10" key="1">
    <citation type="submission" date="2018-06" db="EMBL/GenBank/DDBJ databases">
        <authorList>
            <person name="Zhirakovskaya E."/>
        </authorList>
    </citation>
    <scope>NUCLEOTIDE SEQUENCE</scope>
</reference>
<evidence type="ECO:0000256" key="3">
    <source>
        <dbReference type="ARBA" id="ARBA00022692"/>
    </source>
</evidence>
<gene>
    <name evidence="10" type="ORF">MNBD_BACTEROID01-1693</name>
</gene>
<evidence type="ECO:0000256" key="5">
    <source>
        <dbReference type="ARBA" id="ARBA00022989"/>
    </source>
</evidence>
<dbReference type="SUPFAM" id="SSF144091">
    <property type="entry name" value="Rhomboid-like"/>
    <property type="match status" value="1"/>
</dbReference>
<dbReference type="Pfam" id="PF20216">
    <property type="entry name" value="DUF6576"/>
    <property type="match status" value="1"/>
</dbReference>
<keyword evidence="3 7" id="KW-0812">Transmembrane</keyword>
<feature type="domain" description="DUF6576" evidence="9">
    <location>
        <begin position="246"/>
        <end position="283"/>
    </location>
</feature>
<protein>
    <submittedName>
        <fullName evidence="10">Rhomboid family protein</fullName>
    </submittedName>
</protein>
<dbReference type="Pfam" id="PF01694">
    <property type="entry name" value="Rhomboid"/>
    <property type="match status" value="1"/>
</dbReference>
<dbReference type="EMBL" id="UOEP01000199">
    <property type="protein sequence ID" value="VAW23589.1"/>
    <property type="molecule type" value="Genomic_DNA"/>
</dbReference>
<feature type="domain" description="Peptidase S54 rhomboid" evidence="8">
    <location>
        <begin position="64"/>
        <end position="206"/>
    </location>
</feature>
<evidence type="ECO:0000313" key="10">
    <source>
        <dbReference type="EMBL" id="VAW23589.1"/>
    </source>
</evidence>
<keyword evidence="6 7" id="KW-0472">Membrane</keyword>
<dbReference type="Gene3D" id="1.20.1540.10">
    <property type="entry name" value="Rhomboid-like"/>
    <property type="match status" value="1"/>
</dbReference>
<evidence type="ECO:0000256" key="4">
    <source>
        <dbReference type="ARBA" id="ARBA00022801"/>
    </source>
</evidence>
<dbReference type="GO" id="GO:0016020">
    <property type="term" value="C:membrane"/>
    <property type="evidence" value="ECO:0007669"/>
    <property type="project" value="UniProtKB-SubCell"/>
</dbReference>
<evidence type="ECO:0000256" key="2">
    <source>
        <dbReference type="ARBA" id="ARBA00009045"/>
    </source>
</evidence>
<comment type="similarity">
    <text evidence="2">Belongs to the peptidase S54 family.</text>
</comment>
<feature type="transmembrane region" description="Helical" evidence="7">
    <location>
        <begin position="21"/>
        <end position="41"/>
    </location>
</feature>